<reference evidence="3 4" key="1">
    <citation type="submission" date="2016-10" db="EMBL/GenBank/DDBJ databases">
        <authorList>
            <person name="de Groot N.N."/>
        </authorList>
    </citation>
    <scope>NUCLEOTIDE SEQUENCE [LARGE SCALE GENOMIC DNA]</scope>
    <source>
        <strain evidence="3 4">DSM 23042</strain>
    </source>
</reference>
<sequence length="214" mass="23200">MTMLSTTELATRLGVSKGRVSQYVSAGKLDGCYQGKGRARRFDLAKVGEALGKRLDQGQLMGNGSETRAALRTLAPEDEGATPAPAAPNAPPTGLGASELPRGDSDRYNMARTQKAEEEARKLRRQNAEANGQYVLASTAALQARRQISQEIAEFESVMRDAARRVADELGVDFKSTRAILLEAWRAHREHRAETLTERSASAALGDDEAEEDI</sequence>
<dbReference type="Pfam" id="PF12728">
    <property type="entry name" value="HTH_17"/>
    <property type="match status" value="1"/>
</dbReference>
<feature type="compositionally biased region" description="Basic and acidic residues" evidence="1">
    <location>
        <begin position="101"/>
        <end position="117"/>
    </location>
</feature>
<dbReference type="EMBL" id="FOGU01000001">
    <property type="protein sequence ID" value="SER50073.1"/>
    <property type="molecule type" value="Genomic_DNA"/>
</dbReference>
<feature type="domain" description="Helix-turn-helix" evidence="2">
    <location>
        <begin position="3"/>
        <end position="44"/>
    </location>
</feature>
<feature type="region of interest" description="Disordered" evidence="1">
    <location>
        <begin position="78"/>
        <end position="117"/>
    </location>
</feature>
<dbReference type="InterPro" id="IPR041657">
    <property type="entry name" value="HTH_17"/>
</dbReference>
<evidence type="ECO:0000256" key="1">
    <source>
        <dbReference type="SAM" id="MobiDB-lite"/>
    </source>
</evidence>
<evidence type="ECO:0000313" key="3">
    <source>
        <dbReference type="EMBL" id="SER50073.1"/>
    </source>
</evidence>
<accession>A0A1H9PR77</accession>
<gene>
    <name evidence="3" type="ORF">SAMN04490244_101277</name>
</gene>
<protein>
    <recommendedName>
        <fullName evidence="2">Helix-turn-helix domain-containing protein</fullName>
    </recommendedName>
</protein>
<organism evidence="3 4">
    <name type="scientific">Tranquillimonas rosea</name>
    <dbReference type="NCBI Taxonomy" id="641238"/>
    <lineage>
        <taxon>Bacteria</taxon>
        <taxon>Pseudomonadati</taxon>
        <taxon>Pseudomonadota</taxon>
        <taxon>Alphaproteobacteria</taxon>
        <taxon>Rhodobacterales</taxon>
        <taxon>Roseobacteraceae</taxon>
        <taxon>Tranquillimonas</taxon>
    </lineage>
</organism>
<evidence type="ECO:0000259" key="2">
    <source>
        <dbReference type="Pfam" id="PF12728"/>
    </source>
</evidence>
<dbReference type="STRING" id="641238.SAMN04490244_101277"/>
<name>A0A1H9PR77_9RHOB</name>
<proteinExistence type="predicted"/>
<keyword evidence="4" id="KW-1185">Reference proteome</keyword>
<evidence type="ECO:0000313" key="4">
    <source>
        <dbReference type="Proteomes" id="UP000198885"/>
    </source>
</evidence>
<dbReference type="Proteomes" id="UP000198885">
    <property type="component" value="Unassembled WGS sequence"/>
</dbReference>
<dbReference type="OrthoDB" id="7852579at2"/>
<dbReference type="AlphaFoldDB" id="A0A1H9PR77"/>
<feature type="region of interest" description="Disordered" evidence="1">
    <location>
        <begin position="191"/>
        <end position="214"/>
    </location>
</feature>